<evidence type="ECO:0000259" key="4">
    <source>
        <dbReference type="PROSITE" id="PS50011"/>
    </source>
</evidence>
<dbReference type="InterPro" id="IPR011009">
    <property type="entry name" value="Kinase-like_dom_sf"/>
</dbReference>
<dbReference type="InterPro" id="IPR017441">
    <property type="entry name" value="Protein_kinase_ATP_BS"/>
</dbReference>
<dbReference type="Pfam" id="PF13855">
    <property type="entry name" value="LRR_8"/>
    <property type="match status" value="1"/>
</dbReference>
<accession>A0ABS3KKA6</accession>
<feature type="domain" description="Protein kinase" evidence="4">
    <location>
        <begin position="216"/>
        <end position="448"/>
    </location>
</feature>
<dbReference type="PROSITE" id="PS51450">
    <property type="entry name" value="LRR"/>
    <property type="match status" value="1"/>
</dbReference>
<evidence type="ECO:0000313" key="5">
    <source>
        <dbReference type="EMBL" id="MBO1077904.1"/>
    </source>
</evidence>
<dbReference type="SUPFAM" id="SSF56112">
    <property type="entry name" value="Protein kinase-like (PK-like)"/>
    <property type="match status" value="1"/>
</dbReference>
<sequence>MQGTPGAGSAGRDAAATLAALRRGELAGVRELHLPGLGLREFPREVFGLAASLEVLDVSGNALTDLPEDIGRLGRLGVLFASGNPMPRLPVGLGGCAALGQLGFRGCGMRDVPGEALPPQLRWLTLTDNRIETLPAALGERPALQKLMLAGNRLRHLPHSLAGAARLELLRLSANAFDTLPPWLASLPRLAWLAWAGNPLDPAVTDQTSAIPWAELQPGRWLGEGASGEVREVLWTAPGTARPLAAALKLFKGRMTSDGLPEREMAACLRAGPYPQLTGALGRVVGHPEGRDGLLMPLLPAQWRVLAGPPSLQSCSRDVYPPAMRLAPAVALRIAHDAAAAAAHLHARGVLHGDLYGHNLLWDGTTGAAVLSDFGAASFLPDGAAGEALRRLETRAWGLLLGELVACSGLDDVALRRLEQDCVQPAVAARPTMTEALAALAAHPLLRH</sequence>
<dbReference type="InterPro" id="IPR001611">
    <property type="entry name" value="Leu-rich_rpt"/>
</dbReference>
<dbReference type="Pfam" id="PF00560">
    <property type="entry name" value="LRR_1"/>
    <property type="match status" value="1"/>
</dbReference>
<reference evidence="5 6" key="1">
    <citation type="submission" date="2020-09" db="EMBL/GenBank/DDBJ databases">
        <title>Roseomonas.</title>
        <authorList>
            <person name="Zhu W."/>
        </authorList>
    </citation>
    <scope>NUCLEOTIDE SEQUENCE [LARGE SCALE GENOMIC DNA]</scope>
    <source>
        <strain evidence="5 6">573</strain>
    </source>
</reference>
<dbReference type="PANTHER" id="PTHR48051:SF1">
    <property type="entry name" value="RAS SUPPRESSOR PROTEIN 1"/>
    <property type="match status" value="1"/>
</dbReference>
<dbReference type="Gene3D" id="1.10.510.10">
    <property type="entry name" value="Transferase(Phosphotransferase) domain 1"/>
    <property type="match status" value="1"/>
</dbReference>
<keyword evidence="3" id="KW-0067">ATP-binding</keyword>
<evidence type="ECO:0000256" key="1">
    <source>
        <dbReference type="ARBA" id="ARBA00022614"/>
    </source>
</evidence>
<comment type="caution">
    <text evidence="5">The sequence shown here is derived from an EMBL/GenBank/DDBJ whole genome shotgun (WGS) entry which is preliminary data.</text>
</comment>
<keyword evidence="3" id="KW-0547">Nucleotide-binding</keyword>
<evidence type="ECO:0000256" key="3">
    <source>
        <dbReference type="PROSITE-ProRule" id="PRU10141"/>
    </source>
</evidence>
<dbReference type="Proteomes" id="UP001518989">
    <property type="component" value="Unassembled WGS sequence"/>
</dbReference>
<dbReference type="GO" id="GO:0016301">
    <property type="term" value="F:kinase activity"/>
    <property type="evidence" value="ECO:0007669"/>
    <property type="project" value="UniProtKB-KW"/>
</dbReference>
<dbReference type="SMART" id="SM00220">
    <property type="entry name" value="S_TKc"/>
    <property type="match status" value="1"/>
</dbReference>
<evidence type="ECO:0000256" key="2">
    <source>
        <dbReference type="ARBA" id="ARBA00022737"/>
    </source>
</evidence>
<keyword evidence="6" id="KW-1185">Reference proteome</keyword>
<dbReference type="PROSITE" id="PS00107">
    <property type="entry name" value="PROTEIN_KINASE_ATP"/>
    <property type="match status" value="1"/>
</dbReference>
<dbReference type="PROSITE" id="PS50011">
    <property type="entry name" value="PROTEIN_KINASE_DOM"/>
    <property type="match status" value="1"/>
</dbReference>
<dbReference type="RefSeq" id="WP_207444007.1">
    <property type="nucleotide sequence ID" value="NZ_CP061179.1"/>
</dbReference>
<evidence type="ECO:0000313" key="6">
    <source>
        <dbReference type="Proteomes" id="UP001518989"/>
    </source>
</evidence>
<dbReference type="SUPFAM" id="SSF52058">
    <property type="entry name" value="L domain-like"/>
    <property type="match status" value="1"/>
</dbReference>
<keyword evidence="2" id="KW-0677">Repeat</keyword>
<dbReference type="InterPro" id="IPR000719">
    <property type="entry name" value="Prot_kinase_dom"/>
</dbReference>
<dbReference type="EMBL" id="JACTNG010000001">
    <property type="protein sequence ID" value="MBO1077904.1"/>
    <property type="molecule type" value="Genomic_DNA"/>
</dbReference>
<keyword evidence="5" id="KW-0418">Kinase</keyword>
<feature type="binding site" evidence="3">
    <location>
        <position position="249"/>
    </location>
    <ligand>
        <name>ATP</name>
        <dbReference type="ChEBI" id="CHEBI:30616"/>
    </ligand>
</feature>
<gene>
    <name evidence="5" type="ORF">IAI61_02590</name>
</gene>
<dbReference type="SMART" id="SM00364">
    <property type="entry name" value="LRR_BAC"/>
    <property type="match status" value="3"/>
</dbReference>
<organism evidence="5 6">
    <name type="scientific">Roseomonas haemaphysalidis</name>
    <dbReference type="NCBI Taxonomy" id="2768162"/>
    <lineage>
        <taxon>Bacteria</taxon>
        <taxon>Pseudomonadati</taxon>
        <taxon>Pseudomonadota</taxon>
        <taxon>Alphaproteobacteria</taxon>
        <taxon>Acetobacterales</taxon>
        <taxon>Roseomonadaceae</taxon>
        <taxon>Roseomonas</taxon>
    </lineage>
</organism>
<dbReference type="InterPro" id="IPR003591">
    <property type="entry name" value="Leu-rich_rpt_typical-subtyp"/>
</dbReference>
<keyword evidence="1" id="KW-0433">Leucine-rich repeat</keyword>
<dbReference type="SMART" id="SM00369">
    <property type="entry name" value="LRR_TYP"/>
    <property type="match status" value="4"/>
</dbReference>
<keyword evidence="5" id="KW-0808">Transferase</keyword>
<name>A0ABS3KKA6_9PROT</name>
<dbReference type="InterPro" id="IPR032675">
    <property type="entry name" value="LRR_dom_sf"/>
</dbReference>
<proteinExistence type="predicted"/>
<dbReference type="Gene3D" id="3.80.10.10">
    <property type="entry name" value="Ribonuclease Inhibitor"/>
    <property type="match status" value="1"/>
</dbReference>
<protein>
    <submittedName>
        <fullName evidence="5">Serine/threonine-protein kinase</fullName>
    </submittedName>
</protein>
<dbReference type="PANTHER" id="PTHR48051">
    <property type="match status" value="1"/>
</dbReference>
<dbReference type="InterPro" id="IPR050216">
    <property type="entry name" value="LRR_domain-containing"/>
</dbReference>